<dbReference type="EMBL" id="LAZR01014981">
    <property type="protein sequence ID" value="KKM15128.1"/>
    <property type="molecule type" value="Genomic_DNA"/>
</dbReference>
<name>A0A0F9JZ29_9ZZZZ</name>
<protein>
    <submittedName>
        <fullName evidence="1">Uncharacterized protein</fullName>
    </submittedName>
</protein>
<gene>
    <name evidence="1" type="ORF">LCGC14_1699140</name>
</gene>
<comment type="caution">
    <text evidence="1">The sequence shown here is derived from an EMBL/GenBank/DDBJ whole genome shotgun (WGS) entry which is preliminary data.</text>
</comment>
<sequence>MAKRKFKDMITEKVKDKKGFDEIREALLRAIKDILDSIVRSFVINIEITCKIAGMGTIATFEYQKDDIPIGEDVGSSDKLEIFLKKLFNKAKDRIIDVIQSKNLGALEFSAGTESIPAISWITDVNFKVIINLKDS</sequence>
<evidence type="ECO:0000313" key="1">
    <source>
        <dbReference type="EMBL" id="KKM15128.1"/>
    </source>
</evidence>
<proteinExistence type="predicted"/>
<organism evidence="1">
    <name type="scientific">marine sediment metagenome</name>
    <dbReference type="NCBI Taxonomy" id="412755"/>
    <lineage>
        <taxon>unclassified sequences</taxon>
        <taxon>metagenomes</taxon>
        <taxon>ecological metagenomes</taxon>
    </lineage>
</organism>
<dbReference type="AlphaFoldDB" id="A0A0F9JZ29"/>
<reference evidence="1" key="1">
    <citation type="journal article" date="2015" name="Nature">
        <title>Complex archaea that bridge the gap between prokaryotes and eukaryotes.</title>
        <authorList>
            <person name="Spang A."/>
            <person name="Saw J.H."/>
            <person name="Jorgensen S.L."/>
            <person name="Zaremba-Niedzwiedzka K."/>
            <person name="Martijn J."/>
            <person name="Lind A.E."/>
            <person name="van Eijk R."/>
            <person name="Schleper C."/>
            <person name="Guy L."/>
            <person name="Ettema T.J."/>
        </authorList>
    </citation>
    <scope>NUCLEOTIDE SEQUENCE</scope>
</reference>
<accession>A0A0F9JZ29</accession>